<dbReference type="GO" id="GO:0009409">
    <property type="term" value="P:response to cold"/>
    <property type="evidence" value="ECO:0007669"/>
    <property type="project" value="EnsemblPlants"/>
</dbReference>
<keyword evidence="5" id="KW-0406">Ion transport</keyword>
<dbReference type="SUPFAM" id="SSF47928">
    <property type="entry name" value="N-terminal domain of the delta subunit of the F1F0-ATP synthase"/>
    <property type="match status" value="1"/>
</dbReference>
<dbReference type="Gramene" id="NC10G0233820.1">
    <property type="protein sequence ID" value="NC10G0233820.1:cds"/>
    <property type="gene ID" value="NC10G0233820"/>
</dbReference>
<evidence type="ECO:0008006" key="9">
    <source>
        <dbReference type="Google" id="ProtNLM"/>
    </source>
</evidence>
<dbReference type="GO" id="GO:0010319">
    <property type="term" value="C:stromule"/>
    <property type="evidence" value="ECO:0007669"/>
    <property type="project" value="EnsemblPlants"/>
</dbReference>
<evidence type="ECO:0000256" key="1">
    <source>
        <dbReference type="ARBA" id="ARBA00004370"/>
    </source>
</evidence>
<evidence type="ECO:0000256" key="3">
    <source>
        <dbReference type="ARBA" id="ARBA00022448"/>
    </source>
</evidence>
<dbReference type="HAMAP" id="MF_01416">
    <property type="entry name" value="ATP_synth_delta_bact"/>
    <property type="match status" value="1"/>
</dbReference>
<comment type="similarity">
    <text evidence="2">Belongs to the ATPase delta chain family.</text>
</comment>
<dbReference type="PRINTS" id="PR00125">
    <property type="entry name" value="ATPASEDELTA"/>
</dbReference>
<accession>A0A5K0WNV3</accession>
<dbReference type="GO" id="GO:0009772">
    <property type="term" value="P:photosynthetic electron transport in photosystem II"/>
    <property type="evidence" value="ECO:0007669"/>
    <property type="project" value="EnsemblPlants"/>
</dbReference>
<evidence type="ECO:0000313" key="8">
    <source>
        <dbReference type="EMBL" id="VVV54022.1"/>
    </source>
</evidence>
<proteinExistence type="inferred from homology"/>
<dbReference type="AlphaFoldDB" id="A0A5K0WNV3"/>
<dbReference type="InterPro" id="IPR000711">
    <property type="entry name" value="ATPase_OSCP/dsu"/>
</dbReference>
<keyword evidence="3" id="KW-0813">Transport</keyword>
<dbReference type="Pfam" id="PF00213">
    <property type="entry name" value="OSCP"/>
    <property type="match status" value="1"/>
</dbReference>
<name>A0A5K0WNV3_9MAGN</name>
<sequence length="350" mass="38693">MSGKIRVKFGSNREPLHHRLATLTRFSPQVEKRTILRSNWQPRNHVLHPRYPFPSHAVRSSPKRLPSPLILQPLHRLFLSPFEAPEYEREPSLPPEKMNALQQSSLAFRLHTAALSSNAIPRAASGAAALRSSSISGISFPSLRLLRCAGRRKSGAAGATMVDTAASSYATALADVARANDTLEITSGDVEKIEKLFEDENVLEFFASPVIGLEKKQKVIDEMAAGSKLQPHTVNFLNILVEMKRVDIIREIVKEFEAVYNRLTDTELAVVTSVVKLEPHHLAQIAQTVQRLTGKKNVRIKTAIDPSLVAGFTVRYGSSGSKLIDMSVRKQLQEIAGNLDVKELVGSLKE</sequence>
<evidence type="ECO:0000256" key="5">
    <source>
        <dbReference type="ARBA" id="ARBA00023065"/>
    </source>
</evidence>
<protein>
    <recommendedName>
        <fullName evidence="9">ATP synthase delta chain, chloroplastic</fullName>
    </recommendedName>
</protein>
<gene>
    <name evidence="8" type="ORF">NYM_LOCUS5411</name>
</gene>
<reference evidence="8" key="1">
    <citation type="submission" date="2019-09" db="EMBL/GenBank/DDBJ databases">
        <authorList>
            <person name="Zhang L."/>
        </authorList>
    </citation>
    <scope>NUCLEOTIDE SEQUENCE</scope>
</reference>
<dbReference type="GO" id="GO:0046933">
    <property type="term" value="F:proton-transporting ATP synthase activity, rotational mechanism"/>
    <property type="evidence" value="ECO:0007669"/>
    <property type="project" value="InterPro"/>
</dbReference>
<dbReference type="NCBIfam" id="TIGR01145">
    <property type="entry name" value="ATP_synt_delta"/>
    <property type="match status" value="1"/>
</dbReference>
<keyword evidence="6" id="KW-0472">Membrane</keyword>
<keyword evidence="7" id="KW-0066">ATP synthesis</keyword>
<organism evidence="8">
    <name type="scientific">Nymphaea colorata</name>
    <name type="common">pocket water lily</name>
    <dbReference type="NCBI Taxonomy" id="210225"/>
    <lineage>
        <taxon>Eukaryota</taxon>
        <taxon>Viridiplantae</taxon>
        <taxon>Streptophyta</taxon>
        <taxon>Embryophyta</taxon>
        <taxon>Tracheophyta</taxon>
        <taxon>Spermatophyta</taxon>
        <taxon>Magnoliopsida</taxon>
        <taxon>Nymphaeales</taxon>
        <taxon>Nymphaeaceae</taxon>
        <taxon>Nymphaea</taxon>
    </lineage>
</organism>
<evidence type="ECO:0000256" key="4">
    <source>
        <dbReference type="ARBA" id="ARBA00022781"/>
    </source>
</evidence>
<dbReference type="InterPro" id="IPR020781">
    <property type="entry name" value="ATPase_OSCP/d_CS"/>
</dbReference>
<dbReference type="PANTHER" id="PTHR11910">
    <property type="entry name" value="ATP SYNTHASE DELTA CHAIN"/>
    <property type="match status" value="1"/>
</dbReference>
<evidence type="ECO:0000256" key="6">
    <source>
        <dbReference type="ARBA" id="ARBA00023136"/>
    </source>
</evidence>
<dbReference type="Gene3D" id="1.10.520.20">
    <property type="entry name" value="N-terminal domain of the delta subunit of the F1F0-ATP synthase"/>
    <property type="match status" value="1"/>
</dbReference>
<dbReference type="InterPro" id="IPR026015">
    <property type="entry name" value="ATP_synth_OSCP/delta_N_sf"/>
</dbReference>
<evidence type="ECO:0000256" key="2">
    <source>
        <dbReference type="ARBA" id="ARBA00007046"/>
    </source>
</evidence>
<evidence type="ECO:0000256" key="7">
    <source>
        <dbReference type="ARBA" id="ARBA00023310"/>
    </source>
</evidence>
<dbReference type="GO" id="GO:0009773">
    <property type="term" value="P:photosynthetic electron transport in photosystem I"/>
    <property type="evidence" value="ECO:0007669"/>
    <property type="project" value="EnsemblPlants"/>
</dbReference>
<dbReference type="GO" id="GO:0016020">
    <property type="term" value="C:membrane"/>
    <property type="evidence" value="ECO:0007669"/>
    <property type="project" value="UniProtKB-SubCell"/>
</dbReference>
<comment type="subcellular location">
    <subcellularLocation>
        <location evidence="1">Membrane</location>
    </subcellularLocation>
</comment>
<keyword evidence="4" id="KW-0375">Hydrogen ion transport</keyword>
<dbReference type="EMBL" id="LR721775">
    <property type="protein sequence ID" value="VVV54022.1"/>
    <property type="molecule type" value="Genomic_DNA"/>
</dbReference>
<dbReference type="GO" id="GO:0003729">
    <property type="term" value="F:mRNA binding"/>
    <property type="evidence" value="ECO:0007669"/>
    <property type="project" value="EnsemblPlants"/>
</dbReference>
<dbReference type="PROSITE" id="PS00389">
    <property type="entry name" value="ATPASE_DELTA"/>
    <property type="match status" value="1"/>
</dbReference>